<reference evidence="3 4" key="2">
    <citation type="submission" date="2024-07" db="EMBL/GenBank/DDBJ databases">
        <authorList>
            <person name="Akdeniz Z."/>
        </authorList>
    </citation>
    <scope>NUCLEOTIDE SEQUENCE [LARGE SCALE GENOMIC DNA]</scope>
</reference>
<proteinExistence type="predicted"/>
<comment type="caution">
    <text evidence="2">The sequence shown here is derived from an EMBL/GenBank/DDBJ whole genome shotgun (WGS) entry which is preliminary data.</text>
</comment>
<keyword evidence="4" id="KW-1185">Reference proteome</keyword>
<sequence>MQQHQQAMYQLSKKYPVFDIIQKETYVEFKTFCVVPLDLPLDSPFEGQVLETTIALTKKFPANCPSICVAADTIWHPNIDFKSGSVCFDTLNSSWNQNIELVSILEDILPMLLIAPNNMDPLNLEATRQSYDKLLYKTIAKQIMDQKHLNYADIRKKCQDKIPEYFMELLKKHNYCQEAEK</sequence>
<name>A0AA86UUA4_9EUKA</name>
<dbReference type="PROSITE" id="PS50127">
    <property type="entry name" value="UBC_2"/>
    <property type="match status" value="1"/>
</dbReference>
<feature type="domain" description="UBC core" evidence="1">
    <location>
        <begin position="1"/>
        <end position="149"/>
    </location>
</feature>
<dbReference type="SMART" id="SM00212">
    <property type="entry name" value="UBCc"/>
    <property type="match status" value="1"/>
</dbReference>
<dbReference type="AlphaFoldDB" id="A0AA86UUA4"/>
<dbReference type="Pfam" id="PF00179">
    <property type="entry name" value="UQ_con"/>
    <property type="match status" value="1"/>
</dbReference>
<dbReference type="Gene3D" id="3.10.110.10">
    <property type="entry name" value="Ubiquitin Conjugating Enzyme"/>
    <property type="match status" value="1"/>
</dbReference>
<gene>
    <name evidence="3" type="ORF">HINF_LOCUS48056</name>
    <name evidence="2" type="ORF">HINF_LOCUS59700</name>
</gene>
<dbReference type="InterPro" id="IPR000608">
    <property type="entry name" value="UBC"/>
</dbReference>
<organism evidence="2">
    <name type="scientific">Hexamita inflata</name>
    <dbReference type="NCBI Taxonomy" id="28002"/>
    <lineage>
        <taxon>Eukaryota</taxon>
        <taxon>Metamonada</taxon>
        <taxon>Diplomonadida</taxon>
        <taxon>Hexamitidae</taxon>
        <taxon>Hexamitinae</taxon>
        <taxon>Hexamita</taxon>
    </lineage>
</organism>
<dbReference type="PANTHER" id="PTHR24068">
    <property type="entry name" value="UBIQUITIN-CONJUGATING ENZYME E2"/>
    <property type="match status" value="1"/>
</dbReference>
<evidence type="ECO:0000313" key="3">
    <source>
        <dbReference type="EMBL" id="CAL6058166.1"/>
    </source>
</evidence>
<accession>A0AA86UUA4</accession>
<evidence type="ECO:0000313" key="4">
    <source>
        <dbReference type="Proteomes" id="UP001642409"/>
    </source>
</evidence>
<protein>
    <submittedName>
        <fullName evidence="2">Ubiquitin-conjugating enzyme E2</fullName>
    </submittedName>
    <submittedName>
        <fullName evidence="3">Ubiquitin-conjugating_enzyme E2</fullName>
    </submittedName>
</protein>
<dbReference type="SUPFAM" id="SSF54495">
    <property type="entry name" value="UBC-like"/>
    <property type="match status" value="1"/>
</dbReference>
<reference evidence="2" key="1">
    <citation type="submission" date="2023-06" db="EMBL/GenBank/DDBJ databases">
        <authorList>
            <person name="Kurt Z."/>
        </authorList>
    </citation>
    <scope>NUCLEOTIDE SEQUENCE</scope>
</reference>
<dbReference type="EMBL" id="CAXDID020000219">
    <property type="protein sequence ID" value="CAL6058166.1"/>
    <property type="molecule type" value="Genomic_DNA"/>
</dbReference>
<dbReference type="EMBL" id="CATOUU010001103">
    <property type="protein sequence ID" value="CAI9972055.1"/>
    <property type="molecule type" value="Genomic_DNA"/>
</dbReference>
<evidence type="ECO:0000313" key="2">
    <source>
        <dbReference type="EMBL" id="CAI9972055.1"/>
    </source>
</evidence>
<evidence type="ECO:0000259" key="1">
    <source>
        <dbReference type="PROSITE" id="PS50127"/>
    </source>
</evidence>
<dbReference type="Proteomes" id="UP001642409">
    <property type="component" value="Unassembled WGS sequence"/>
</dbReference>
<dbReference type="InterPro" id="IPR016135">
    <property type="entry name" value="UBQ-conjugating_enzyme/RWD"/>
</dbReference>